<protein>
    <submittedName>
        <fullName evidence="2">Uncharacterized protein</fullName>
    </submittedName>
</protein>
<dbReference type="InterPro" id="IPR050275">
    <property type="entry name" value="PGM_Phosphatase"/>
</dbReference>
<sequence length="400" mass="44607">MALLAAQALCRSPQRKSRRGHQDGALPRFAGPTLAAGFEATRPGRRRKWVYFIRHGEALVNAAGRVFAKDDPRKKAVRQDMQYYDSRLSEKGLEQARALRASVPKVDIVAASPLTRALQTATAVFGCDEPGGPKLHALEALREFCGKQYQPCDSRRPPEELQADFPHVDFNQAAGIADIAARGSNEAPAEEPGMPGREMEGNTAERVEEREEERLQIQEEEEEEEEEDEEEEEVELPQALDGVQLVLKIEEEAVVGQAETTNKKEKAAVRGQETAIRNVHREEWLFFFQIDKERRGHDPGPDGDERERAGSAVPPGADELLGPGKVESVESVDARIERLFTWLRDQPHEAVGCVAHFQILSRIFAEHLEPAGLDGSCYGPYANLEVRSVPIAFEEECELR</sequence>
<proteinExistence type="predicted"/>
<feature type="region of interest" description="Disordered" evidence="1">
    <location>
        <begin position="292"/>
        <end position="317"/>
    </location>
</feature>
<keyword evidence="3" id="KW-1185">Reference proteome</keyword>
<comment type="caution">
    <text evidence="2">The sequence shown here is derived from an EMBL/GenBank/DDBJ whole genome shotgun (WGS) entry which is preliminary data.</text>
</comment>
<organism evidence="2 3">
    <name type="scientific">Symbiodinium microadriaticum</name>
    <name type="common">Dinoflagellate</name>
    <name type="synonym">Zooxanthella microadriatica</name>
    <dbReference type="NCBI Taxonomy" id="2951"/>
    <lineage>
        <taxon>Eukaryota</taxon>
        <taxon>Sar</taxon>
        <taxon>Alveolata</taxon>
        <taxon>Dinophyceae</taxon>
        <taxon>Suessiales</taxon>
        <taxon>Symbiodiniaceae</taxon>
        <taxon>Symbiodinium</taxon>
    </lineage>
</organism>
<dbReference type="OrthoDB" id="284247at2759"/>
<gene>
    <name evidence="2" type="ORF">AK812_SmicGene27916</name>
</gene>
<dbReference type="AlphaFoldDB" id="A0A1Q9D5P3"/>
<dbReference type="InterPro" id="IPR029033">
    <property type="entry name" value="His_PPase_superfam"/>
</dbReference>
<evidence type="ECO:0000313" key="2">
    <source>
        <dbReference type="EMBL" id="OLP90503.1"/>
    </source>
</evidence>
<feature type="compositionally biased region" description="Acidic residues" evidence="1">
    <location>
        <begin position="218"/>
        <end position="235"/>
    </location>
</feature>
<dbReference type="GO" id="GO:0005737">
    <property type="term" value="C:cytoplasm"/>
    <property type="evidence" value="ECO:0007669"/>
    <property type="project" value="TreeGrafter"/>
</dbReference>
<dbReference type="Proteomes" id="UP000186817">
    <property type="component" value="Unassembled WGS sequence"/>
</dbReference>
<dbReference type="PANTHER" id="PTHR48100">
    <property type="entry name" value="BROAD-SPECIFICITY PHOSPHATASE YOR283W-RELATED"/>
    <property type="match status" value="1"/>
</dbReference>
<dbReference type="SUPFAM" id="SSF53254">
    <property type="entry name" value="Phosphoglycerate mutase-like"/>
    <property type="match status" value="1"/>
</dbReference>
<dbReference type="Pfam" id="PF00300">
    <property type="entry name" value="His_Phos_1"/>
    <property type="match status" value="1"/>
</dbReference>
<dbReference type="GO" id="GO:0016791">
    <property type="term" value="F:phosphatase activity"/>
    <property type="evidence" value="ECO:0007669"/>
    <property type="project" value="TreeGrafter"/>
</dbReference>
<dbReference type="CDD" id="cd07067">
    <property type="entry name" value="HP_PGM_like"/>
    <property type="match status" value="1"/>
</dbReference>
<feature type="region of interest" description="Disordered" evidence="1">
    <location>
        <begin position="183"/>
        <end position="239"/>
    </location>
</feature>
<accession>A0A1Q9D5P3</accession>
<dbReference type="EMBL" id="LSRX01000707">
    <property type="protein sequence ID" value="OLP90503.1"/>
    <property type="molecule type" value="Genomic_DNA"/>
</dbReference>
<feature type="compositionally biased region" description="Basic and acidic residues" evidence="1">
    <location>
        <begin position="292"/>
        <end position="309"/>
    </location>
</feature>
<feature type="compositionally biased region" description="Basic and acidic residues" evidence="1">
    <location>
        <begin position="197"/>
        <end position="217"/>
    </location>
</feature>
<dbReference type="PANTHER" id="PTHR48100:SF1">
    <property type="entry name" value="HISTIDINE PHOSPHATASE FAMILY PROTEIN-RELATED"/>
    <property type="match status" value="1"/>
</dbReference>
<dbReference type="Gene3D" id="3.40.50.1240">
    <property type="entry name" value="Phosphoglycerate mutase-like"/>
    <property type="match status" value="1"/>
</dbReference>
<evidence type="ECO:0000313" key="3">
    <source>
        <dbReference type="Proteomes" id="UP000186817"/>
    </source>
</evidence>
<dbReference type="SMART" id="SM00855">
    <property type="entry name" value="PGAM"/>
    <property type="match status" value="1"/>
</dbReference>
<evidence type="ECO:0000256" key="1">
    <source>
        <dbReference type="SAM" id="MobiDB-lite"/>
    </source>
</evidence>
<reference evidence="2 3" key="1">
    <citation type="submission" date="2016-02" db="EMBL/GenBank/DDBJ databases">
        <title>Genome analysis of coral dinoflagellate symbionts highlights evolutionary adaptations to a symbiotic lifestyle.</title>
        <authorList>
            <person name="Aranda M."/>
            <person name="Li Y."/>
            <person name="Liew Y.J."/>
            <person name="Baumgarten S."/>
            <person name="Simakov O."/>
            <person name="Wilson M."/>
            <person name="Piel J."/>
            <person name="Ashoor H."/>
            <person name="Bougouffa S."/>
            <person name="Bajic V.B."/>
            <person name="Ryu T."/>
            <person name="Ravasi T."/>
            <person name="Bayer T."/>
            <person name="Micklem G."/>
            <person name="Kim H."/>
            <person name="Bhak J."/>
            <person name="Lajeunesse T.C."/>
            <person name="Voolstra C.R."/>
        </authorList>
    </citation>
    <scope>NUCLEOTIDE SEQUENCE [LARGE SCALE GENOMIC DNA]</scope>
    <source>
        <strain evidence="2 3">CCMP2467</strain>
    </source>
</reference>
<dbReference type="InterPro" id="IPR013078">
    <property type="entry name" value="His_Pase_superF_clade-1"/>
</dbReference>
<feature type="compositionally biased region" description="Low complexity" evidence="1">
    <location>
        <begin position="186"/>
        <end position="196"/>
    </location>
</feature>
<name>A0A1Q9D5P3_SYMMI</name>